<gene>
    <name evidence="1" type="ORF">CEXT_259171</name>
</gene>
<dbReference type="AlphaFoldDB" id="A0AAV4PAF1"/>
<organism evidence="1 2">
    <name type="scientific">Caerostris extrusa</name>
    <name type="common">Bark spider</name>
    <name type="synonym">Caerostris bankana</name>
    <dbReference type="NCBI Taxonomy" id="172846"/>
    <lineage>
        <taxon>Eukaryota</taxon>
        <taxon>Metazoa</taxon>
        <taxon>Ecdysozoa</taxon>
        <taxon>Arthropoda</taxon>
        <taxon>Chelicerata</taxon>
        <taxon>Arachnida</taxon>
        <taxon>Araneae</taxon>
        <taxon>Araneomorphae</taxon>
        <taxon>Entelegynae</taxon>
        <taxon>Araneoidea</taxon>
        <taxon>Araneidae</taxon>
        <taxon>Caerostris</taxon>
    </lineage>
</organism>
<evidence type="ECO:0000313" key="1">
    <source>
        <dbReference type="EMBL" id="GIX94044.1"/>
    </source>
</evidence>
<evidence type="ECO:0000313" key="2">
    <source>
        <dbReference type="Proteomes" id="UP001054945"/>
    </source>
</evidence>
<protein>
    <submittedName>
        <fullName evidence="1">Uncharacterized protein</fullName>
    </submittedName>
</protein>
<accession>A0AAV4PAF1</accession>
<dbReference type="Proteomes" id="UP001054945">
    <property type="component" value="Unassembled WGS sequence"/>
</dbReference>
<feature type="non-terminal residue" evidence="1">
    <location>
        <position position="1"/>
    </location>
</feature>
<dbReference type="EMBL" id="BPLR01004329">
    <property type="protein sequence ID" value="GIX94044.1"/>
    <property type="molecule type" value="Genomic_DNA"/>
</dbReference>
<name>A0AAV4PAF1_CAEEX</name>
<keyword evidence="2" id="KW-1185">Reference proteome</keyword>
<reference evidence="1 2" key="1">
    <citation type="submission" date="2021-06" db="EMBL/GenBank/DDBJ databases">
        <title>Caerostris extrusa draft genome.</title>
        <authorList>
            <person name="Kono N."/>
            <person name="Arakawa K."/>
        </authorList>
    </citation>
    <scope>NUCLEOTIDE SEQUENCE [LARGE SCALE GENOMIC DNA]</scope>
</reference>
<comment type="caution">
    <text evidence="1">The sequence shown here is derived from an EMBL/GenBank/DDBJ whole genome shotgun (WGS) entry which is preliminary data.</text>
</comment>
<proteinExistence type="predicted"/>
<sequence>PQASDEGIKRLPSVTGEVRQKSTGCVVDNLTIDCRCL</sequence>